<keyword evidence="2" id="KW-1185">Reference proteome</keyword>
<proteinExistence type="predicted"/>
<sequence>MIGFIFRSQLFCLILKLDLDKDCCFGCSSEDLELNLLLYLVMVLEFGLSK</sequence>
<protein>
    <submittedName>
        <fullName evidence="1">Uncharacterized protein</fullName>
    </submittedName>
</protein>
<name>A0ACB7G3C7_MANES</name>
<evidence type="ECO:0000313" key="2">
    <source>
        <dbReference type="Proteomes" id="UP000091857"/>
    </source>
</evidence>
<gene>
    <name evidence="1" type="ORF">MANES_17G022801v8</name>
</gene>
<dbReference type="Proteomes" id="UP000091857">
    <property type="component" value="Chromosome 17"/>
</dbReference>
<comment type="caution">
    <text evidence="1">The sequence shown here is derived from an EMBL/GenBank/DDBJ whole genome shotgun (WGS) entry which is preliminary data.</text>
</comment>
<reference evidence="2" key="1">
    <citation type="journal article" date="2016" name="Nat. Biotechnol.">
        <title>Sequencing wild and cultivated cassava and related species reveals extensive interspecific hybridization and genetic diversity.</title>
        <authorList>
            <person name="Bredeson J.V."/>
            <person name="Lyons J.B."/>
            <person name="Prochnik S.E."/>
            <person name="Wu G.A."/>
            <person name="Ha C.M."/>
            <person name="Edsinger-Gonzales E."/>
            <person name="Grimwood J."/>
            <person name="Schmutz J."/>
            <person name="Rabbi I.Y."/>
            <person name="Egesi C."/>
            <person name="Nauluvula P."/>
            <person name="Lebot V."/>
            <person name="Ndunguru J."/>
            <person name="Mkamilo G."/>
            <person name="Bart R.S."/>
            <person name="Setter T.L."/>
            <person name="Gleadow R.M."/>
            <person name="Kulakow P."/>
            <person name="Ferguson M.E."/>
            <person name="Rounsley S."/>
            <person name="Rokhsar D.S."/>
        </authorList>
    </citation>
    <scope>NUCLEOTIDE SEQUENCE [LARGE SCALE GENOMIC DNA]</scope>
    <source>
        <strain evidence="2">cv. AM560-2</strain>
    </source>
</reference>
<organism evidence="1 2">
    <name type="scientific">Manihot esculenta</name>
    <name type="common">Cassava</name>
    <name type="synonym">Jatropha manihot</name>
    <dbReference type="NCBI Taxonomy" id="3983"/>
    <lineage>
        <taxon>Eukaryota</taxon>
        <taxon>Viridiplantae</taxon>
        <taxon>Streptophyta</taxon>
        <taxon>Embryophyta</taxon>
        <taxon>Tracheophyta</taxon>
        <taxon>Spermatophyta</taxon>
        <taxon>Magnoliopsida</taxon>
        <taxon>eudicotyledons</taxon>
        <taxon>Gunneridae</taxon>
        <taxon>Pentapetalae</taxon>
        <taxon>rosids</taxon>
        <taxon>fabids</taxon>
        <taxon>Malpighiales</taxon>
        <taxon>Euphorbiaceae</taxon>
        <taxon>Crotonoideae</taxon>
        <taxon>Manihoteae</taxon>
        <taxon>Manihot</taxon>
    </lineage>
</organism>
<dbReference type="EMBL" id="CM004403">
    <property type="protein sequence ID" value="KAG8634250.1"/>
    <property type="molecule type" value="Genomic_DNA"/>
</dbReference>
<evidence type="ECO:0000313" key="1">
    <source>
        <dbReference type="EMBL" id="KAG8634250.1"/>
    </source>
</evidence>
<accession>A0ACB7G3C7</accession>